<sequence>MPSSVYLSPKVQIFYNGVDKTSAMDWINISITDNEGKDTDKLNITLGYGSPAPRFKDSIEIYIDGFFLGHFIIATIKTKYKRIYDIEAISANFMSSLKDRKSRSHIKLSYKQIIENIAKEHGLNTKINFDRSNEVVELEQHDMSDAAFCEKIANDLDLTFSIKNKTMIFIDRDKVADRVEYSLNEDEYLELNFEQTEIPNYASCEVTWRDTKAGQDKVTIAGSGAPVLKRQIFSADNEAEALKIAKSYLQGKQNSVFKGNVRCMGVPFFAGGYLNLQIESEIKRVIIKKITHTVNKSWISDIEFF</sequence>
<accession>A0A6G5QN36</accession>
<reference evidence="1 2" key="1">
    <citation type="submission" date="2016-07" db="EMBL/GenBank/DDBJ databases">
        <title>Comparative genomics of the Campylobacter concisus group.</title>
        <authorList>
            <person name="Miller W.G."/>
            <person name="Yee E."/>
            <person name="Chapman M.H."/>
            <person name="Huynh S."/>
            <person name="Bono J.L."/>
            <person name="On S.L.W."/>
            <person name="StLeger J."/>
            <person name="Foster G."/>
            <person name="Parker C.T."/>
        </authorList>
    </citation>
    <scope>NUCLEOTIDE SEQUENCE [LARGE SCALE GENOMIC DNA]</scope>
    <source>
        <strain evidence="1 2">ATCC 33238</strain>
    </source>
</reference>
<organism evidence="1 2">
    <name type="scientific">Campylobacter rectus</name>
    <name type="common">Wolinella recta</name>
    <dbReference type="NCBI Taxonomy" id="203"/>
    <lineage>
        <taxon>Bacteria</taxon>
        <taxon>Pseudomonadati</taxon>
        <taxon>Campylobacterota</taxon>
        <taxon>Epsilonproteobacteria</taxon>
        <taxon>Campylobacterales</taxon>
        <taxon>Campylobacteraceae</taxon>
        <taxon>Campylobacter</taxon>
    </lineage>
</organism>
<dbReference type="EMBL" id="CP012543">
    <property type="protein sequence ID" value="QCD47017.1"/>
    <property type="molecule type" value="Genomic_DNA"/>
</dbReference>
<dbReference type="KEGG" id="crx:CRECT_1363"/>
<evidence type="ECO:0000313" key="1">
    <source>
        <dbReference type="EMBL" id="QCD47017.1"/>
    </source>
</evidence>
<protein>
    <submittedName>
        <fullName evidence="1">Phage protein D</fullName>
    </submittedName>
</protein>
<name>A0A6G5QN36_CAMRE</name>
<dbReference type="SUPFAM" id="SSF69279">
    <property type="entry name" value="Phage tail proteins"/>
    <property type="match status" value="1"/>
</dbReference>
<dbReference type="AlphaFoldDB" id="A0A6G5QN36"/>
<evidence type="ECO:0000313" key="2">
    <source>
        <dbReference type="Proteomes" id="UP000502377"/>
    </source>
</evidence>
<dbReference type="Proteomes" id="UP000502377">
    <property type="component" value="Chromosome"/>
</dbReference>
<dbReference type="RefSeq" id="WP_002944624.1">
    <property type="nucleotide sequence ID" value="NZ_CP012543.1"/>
</dbReference>
<gene>
    <name evidence="1" type="ORF">CRECT_1363</name>
</gene>
<proteinExistence type="predicted"/>